<organism evidence="2 3">
    <name type="scientific">Clostridium gasigenes</name>
    <dbReference type="NCBI Taxonomy" id="94869"/>
    <lineage>
        <taxon>Bacteria</taxon>
        <taxon>Bacillati</taxon>
        <taxon>Bacillota</taxon>
        <taxon>Clostridia</taxon>
        <taxon>Eubacteriales</taxon>
        <taxon>Clostridiaceae</taxon>
        <taxon>Clostridium</taxon>
    </lineage>
</organism>
<dbReference type="Proteomes" id="UP000198597">
    <property type="component" value="Unassembled WGS sequence"/>
</dbReference>
<evidence type="ECO:0000313" key="3">
    <source>
        <dbReference type="Proteomes" id="UP000198597"/>
    </source>
</evidence>
<keyword evidence="3" id="KW-1185">Reference proteome</keyword>
<protein>
    <submittedName>
        <fullName evidence="2">Uncharacterized protein</fullName>
    </submittedName>
</protein>
<dbReference type="EMBL" id="FNJM01000012">
    <property type="protein sequence ID" value="SDP68237.1"/>
    <property type="molecule type" value="Genomic_DNA"/>
</dbReference>
<dbReference type="STRING" id="94869.SAMN04488529_11217"/>
<sequence>MSEKQDSSCGSQQEKEKKVNNSPAKHTKKTHKKD</sequence>
<feature type="region of interest" description="Disordered" evidence="1">
    <location>
        <begin position="1"/>
        <end position="34"/>
    </location>
</feature>
<feature type="compositionally biased region" description="Basic residues" evidence="1">
    <location>
        <begin position="25"/>
        <end position="34"/>
    </location>
</feature>
<reference evidence="2 3" key="1">
    <citation type="submission" date="2016-10" db="EMBL/GenBank/DDBJ databases">
        <authorList>
            <person name="de Groot N.N."/>
        </authorList>
    </citation>
    <scope>NUCLEOTIDE SEQUENCE [LARGE SCALE GENOMIC DNA]</scope>
    <source>
        <strain evidence="2 3">DSM 12272</strain>
    </source>
</reference>
<accession>A0A1H0UPU7</accession>
<evidence type="ECO:0000256" key="1">
    <source>
        <dbReference type="SAM" id="MobiDB-lite"/>
    </source>
</evidence>
<dbReference type="AlphaFoldDB" id="A0A1H0UPU7"/>
<evidence type="ECO:0000313" key="2">
    <source>
        <dbReference type="EMBL" id="SDP68237.1"/>
    </source>
</evidence>
<gene>
    <name evidence="2" type="ORF">SAMN04488529_11217</name>
</gene>
<name>A0A1H0UPU7_9CLOT</name>
<proteinExistence type="predicted"/>